<dbReference type="InterPro" id="IPR000073">
    <property type="entry name" value="AB_hydrolase_1"/>
</dbReference>
<dbReference type="SUPFAM" id="SSF53474">
    <property type="entry name" value="alpha/beta-Hydrolases"/>
    <property type="match status" value="1"/>
</dbReference>
<evidence type="ECO:0000259" key="1">
    <source>
        <dbReference type="Pfam" id="PF12697"/>
    </source>
</evidence>
<evidence type="ECO:0000313" key="3">
    <source>
        <dbReference type="Proteomes" id="UP000630353"/>
    </source>
</evidence>
<dbReference type="PANTHER" id="PTHR43194:SF2">
    <property type="entry name" value="PEROXISOMAL MEMBRANE PROTEIN LPX1"/>
    <property type="match status" value="1"/>
</dbReference>
<proteinExistence type="predicted"/>
<accession>A0A918XSC5</accession>
<dbReference type="GO" id="GO:0016787">
    <property type="term" value="F:hydrolase activity"/>
    <property type="evidence" value="ECO:0007669"/>
    <property type="project" value="UniProtKB-KW"/>
</dbReference>
<dbReference type="InterPro" id="IPR050228">
    <property type="entry name" value="Carboxylesterase_BioH"/>
</dbReference>
<protein>
    <submittedName>
        <fullName evidence="2">Alpha/beta hydrolase</fullName>
    </submittedName>
</protein>
<dbReference type="PANTHER" id="PTHR43194">
    <property type="entry name" value="HYDROLASE ALPHA/BETA FOLD FAMILY"/>
    <property type="match status" value="1"/>
</dbReference>
<sequence length="263" mass="27994">MPLGTERRLGHARLWHRRPAAGDPRPPVLLVHGGYHGAWCWDYWAERLAAVGREVAALDLRGHGGLPQPPGYAEAGVMDFAGDVVAGIDALDRPAVVVGHSLGCLLVPLAATQRPTAGLLLACPSPPGNLPGARKVPLVPEGAPVPPLPAEIARTRYAIHLSDAELADLAAKLCPESPRLLNERYDLRIPVDPAAIGAPVLVVEGGRDDPERHPAGQDAAIARFYGGDHIRLDDAPHDLMLGPGSDRWFDAVWARMDALLARA</sequence>
<dbReference type="RefSeq" id="WP_189989892.1">
    <property type="nucleotide sequence ID" value="NZ_BMZS01000005.1"/>
</dbReference>
<feature type="domain" description="AB hydrolase-1" evidence="1">
    <location>
        <begin position="28"/>
        <end position="241"/>
    </location>
</feature>
<dbReference type="Pfam" id="PF12697">
    <property type="entry name" value="Abhydrolase_6"/>
    <property type="match status" value="1"/>
</dbReference>
<keyword evidence="3" id="KW-1185">Reference proteome</keyword>
<dbReference type="InterPro" id="IPR029058">
    <property type="entry name" value="AB_hydrolase_fold"/>
</dbReference>
<dbReference type="Gene3D" id="3.40.50.1820">
    <property type="entry name" value="alpha/beta hydrolase"/>
    <property type="match status" value="1"/>
</dbReference>
<comment type="caution">
    <text evidence="2">The sequence shown here is derived from an EMBL/GenBank/DDBJ whole genome shotgun (WGS) entry which is preliminary data.</text>
</comment>
<reference evidence="2" key="1">
    <citation type="journal article" date="2014" name="Int. J. Syst. Evol. Microbiol.">
        <title>Complete genome sequence of Corynebacterium casei LMG S-19264T (=DSM 44701T), isolated from a smear-ripened cheese.</title>
        <authorList>
            <consortium name="US DOE Joint Genome Institute (JGI-PGF)"/>
            <person name="Walter F."/>
            <person name="Albersmeier A."/>
            <person name="Kalinowski J."/>
            <person name="Ruckert C."/>
        </authorList>
    </citation>
    <scope>NUCLEOTIDE SEQUENCE</scope>
    <source>
        <strain evidence="2">KCTC 42651</strain>
    </source>
</reference>
<evidence type="ECO:0000313" key="2">
    <source>
        <dbReference type="EMBL" id="GHD50880.1"/>
    </source>
</evidence>
<dbReference type="Proteomes" id="UP000630353">
    <property type="component" value="Unassembled WGS sequence"/>
</dbReference>
<dbReference type="EMBL" id="BMZS01000005">
    <property type="protein sequence ID" value="GHD50880.1"/>
    <property type="molecule type" value="Genomic_DNA"/>
</dbReference>
<name>A0A918XSC5_9PROT</name>
<reference evidence="2" key="2">
    <citation type="submission" date="2020-09" db="EMBL/GenBank/DDBJ databases">
        <authorList>
            <person name="Sun Q."/>
            <person name="Kim S."/>
        </authorList>
    </citation>
    <scope>NUCLEOTIDE SEQUENCE</scope>
    <source>
        <strain evidence="2">KCTC 42651</strain>
    </source>
</reference>
<organism evidence="2 3">
    <name type="scientific">Thalassobaculum fulvum</name>
    <dbReference type="NCBI Taxonomy" id="1633335"/>
    <lineage>
        <taxon>Bacteria</taxon>
        <taxon>Pseudomonadati</taxon>
        <taxon>Pseudomonadota</taxon>
        <taxon>Alphaproteobacteria</taxon>
        <taxon>Rhodospirillales</taxon>
        <taxon>Thalassobaculaceae</taxon>
        <taxon>Thalassobaculum</taxon>
    </lineage>
</organism>
<dbReference type="AlphaFoldDB" id="A0A918XSC5"/>
<keyword evidence="2" id="KW-0378">Hydrolase</keyword>
<gene>
    <name evidence="2" type="ORF">GCM10017083_24660</name>
</gene>